<evidence type="ECO:0000256" key="1">
    <source>
        <dbReference type="ARBA" id="ARBA00004141"/>
    </source>
</evidence>
<dbReference type="PROSITE" id="PS51257">
    <property type="entry name" value="PROKAR_LIPOPROTEIN"/>
    <property type="match status" value="1"/>
</dbReference>
<feature type="domain" description="EamA" evidence="7">
    <location>
        <begin position="187"/>
        <end position="321"/>
    </location>
</feature>
<feature type="transmembrane region" description="Helical" evidence="6">
    <location>
        <begin position="184"/>
        <end position="207"/>
    </location>
</feature>
<feature type="transmembrane region" description="Helical" evidence="6">
    <location>
        <begin position="304"/>
        <end position="322"/>
    </location>
</feature>
<feature type="transmembrane region" description="Helical" evidence="6">
    <location>
        <begin position="159"/>
        <end position="178"/>
    </location>
</feature>
<dbReference type="InterPro" id="IPR037185">
    <property type="entry name" value="EmrE-like"/>
</dbReference>
<evidence type="ECO:0000313" key="9">
    <source>
        <dbReference type="Proteomes" id="UP000187464"/>
    </source>
</evidence>
<evidence type="ECO:0000256" key="4">
    <source>
        <dbReference type="ARBA" id="ARBA00022989"/>
    </source>
</evidence>
<evidence type="ECO:0000256" key="6">
    <source>
        <dbReference type="SAM" id="Phobius"/>
    </source>
</evidence>
<protein>
    <recommendedName>
        <fullName evidence="7">EamA domain-containing protein</fullName>
    </recommendedName>
</protein>
<feature type="transmembrane region" description="Helical" evidence="6">
    <location>
        <begin position="128"/>
        <end position="152"/>
    </location>
</feature>
<dbReference type="PANTHER" id="PTHR32322">
    <property type="entry name" value="INNER MEMBRANE TRANSPORTER"/>
    <property type="match status" value="1"/>
</dbReference>
<evidence type="ECO:0000256" key="3">
    <source>
        <dbReference type="ARBA" id="ARBA00022692"/>
    </source>
</evidence>
<evidence type="ECO:0000313" key="8">
    <source>
        <dbReference type="EMBL" id="SCD20761.1"/>
    </source>
</evidence>
<feature type="domain" description="EamA" evidence="7">
    <location>
        <begin position="95"/>
        <end position="174"/>
    </location>
</feature>
<proteinExistence type="inferred from homology"/>
<evidence type="ECO:0000256" key="5">
    <source>
        <dbReference type="ARBA" id="ARBA00023136"/>
    </source>
</evidence>
<dbReference type="Proteomes" id="UP000187464">
    <property type="component" value="Chromosome I"/>
</dbReference>
<comment type="subcellular location">
    <subcellularLocation>
        <location evidence="1">Membrane</location>
        <topology evidence="1">Multi-pass membrane protein</topology>
    </subcellularLocation>
</comment>
<comment type="similarity">
    <text evidence="2">Belongs to the EamA transporter family.</text>
</comment>
<feature type="transmembrane region" description="Helical" evidence="6">
    <location>
        <begin position="39"/>
        <end position="57"/>
    </location>
</feature>
<accession>A0A1R3SZ39</accession>
<dbReference type="Pfam" id="PF00892">
    <property type="entry name" value="EamA"/>
    <property type="match status" value="2"/>
</dbReference>
<reference evidence="8 9" key="1">
    <citation type="submission" date="2016-08" db="EMBL/GenBank/DDBJ databases">
        <authorList>
            <person name="Seilhamer J.J."/>
        </authorList>
    </citation>
    <scope>NUCLEOTIDE SEQUENCE [LARGE SCALE GENOMIC DNA]</scope>
    <source>
        <strain evidence="8">M3/6</strain>
    </source>
</reference>
<dbReference type="AlphaFoldDB" id="A0A1R3SZ39"/>
<feature type="transmembrane region" description="Helical" evidence="6">
    <location>
        <begin position="219"/>
        <end position="239"/>
    </location>
</feature>
<keyword evidence="4 6" id="KW-1133">Transmembrane helix</keyword>
<keyword evidence="9" id="KW-1185">Reference proteome</keyword>
<dbReference type="KEGG" id="psac:PSM36_1952"/>
<gene>
    <name evidence="8" type="ORF">PSM36_1952</name>
</gene>
<feature type="transmembrane region" description="Helical" evidence="6">
    <location>
        <begin position="103"/>
        <end position="122"/>
    </location>
</feature>
<name>A0A1R3SZ39_9BACT</name>
<keyword evidence="3 6" id="KW-0812">Transmembrane</keyword>
<feature type="transmembrane region" description="Helical" evidence="6">
    <location>
        <begin position="251"/>
        <end position="269"/>
    </location>
</feature>
<dbReference type="PANTHER" id="PTHR32322:SF2">
    <property type="entry name" value="EAMA DOMAIN-CONTAINING PROTEIN"/>
    <property type="match status" value="1"/>
</dbReference>
<organism evidence="8 9">
    <name type="scientific">Proteiniphilum saccharofermentans</name>
    <dbReference type="NCBI Taxonomy" id="1642647"/>
    <lineage>
        <taxon>Bacteria</taxon>
        <taxon>Pseudomonadati</taxon>
        <taxon>Bacteroidota</taxon>
        <taxon>Bacteroidia</taxon>
        <taxon>Bacteroidales</taxon>
        <taxon>Dysgonomonadaceae</taxon>
        <taxon>Proteiniphilum</taxon>
    </lineage>
</organism>
<evidence type="ECO:0000259" key="7">
    <source>
        <dbReference type="Pfam" id="PF00892"/>
    </source>
</evidence>
<sequence>MNRNKFTGGIFVFLGACSFGVLSTIVKNAYEEGYTLGQITGSQAFLGMVMLWALYSLQKFLFGAGNRTPLGAAGNASSGRIVRSGEQPLRSLAGDNSSPGRTAWWKVAFAGIFTGLVGIFYYQCVKLLPASIAIILLMQYLWISILIEAVLFRKKPHRMQLIAASIVLVGTVFAAGIFNEAVTLNIKGIGFGLLAAFCYALFLIASGRVGNDLPVLKKGALMITGSCIVTWMIFPPLFLFDGLFFDGLYKWGLMLALLGTVIPPLFFSFGMPRTGVSLGAILSAAELPVAVVSSSFILQENVQALQWVGVFLILFAIVLTNIKFRRTANNI</sequence>
<feature type="transmembrane region" description="Helical" evidence="6">
    <location>
        <begin position="276"/>
        <end position="298"/>
    </location>
</feature>
<dbReference type="STRING" id="1642647.PSM36_1952"/>
<keyword evidence="5 6" id="KW-0472">Membrane</keyword>
<dbReference type="InterPro" id="IPR050638">
    <property type="entry name" value="AA-Vitamin_Transporters"/>
</dbReference>
<dbReference type="SUPFAM" id="SSF103481">
    <property type="entry name" value="Multidrug resistance efflux transporter EmrE"/>
    <property type="match status" value="2"/>
</dbReference>
<dbReference type="InterPro" id="IPR000620">
    <property type="entry name" value="EamA_dom"/>
</dbReference>
<dbReference type="GO" id="GO:0016020">
    <property type="term" value="C:membrane"/>
    <property type="evidence" value="ECO:0007669"/>
    <property type="project" value="UniProtKB-SubCell"/>
</dbReference>
<dbReference type="RefSeq" id="WP_076930715.1">
    <property type="nucleotide sequence ID" value="NZ_LT605205.1"/>
</dbReference>
<evidence type="ECO:0000256" key="2">
    <source>
        <dbReference type="ARBA" id="ARBA00007362"/>
    </source>
</evidence>
<dbReference type="EMBL" id="LT605205">
    <property type="protein sequence ID" value="SCD20761.1"/>
    <property type="molecule type" value="Genomic_DNA"/>
</dbReference>